<dbReference type="FunFam" id="1.25.40.10:FF:000344">
    <property type="entry name" value="Pentatricopeptide repeat-containing protein"/>
    <property type="match status" value="1"/>
</dbReference>
<feature type="repeat" description="PPR" evidence="2">
    <location>
        <begin position="619"/>
        <end position="653"/>
    </location>
</feature>
<feature type="repeat" description="PPR" evidence="2">
    <location>
        <begin position="315"/>
        <end position="349"/>
    </location>
</feature>
<reference evidence="3 4" key="2">
    <citation type="journal article" date="2017" name="Nature">
        <title>The Apostasia genome and the evolution of orchids.</title>
        <authorList>
            <person name="Zhang G.Q."/>
            <person name="Liu K.W."/>
            <person name="Li Z."/>
            <person name="Lohaus R."/>
            <person name="Hsiao Y.Y."/>
            <person name="Niu S.C."/>
            <person name="Wang J.Y."/>
            <person name="Lin Y.C."/>
            <person name="Xu Q."/>
            <person name="Chen L.J."/>
            <person name="Yoshida K."/>
            <person name="Fujiwara S."/>
            <person name="Wang Z.W."/>
            <person name="Zhang Y.Q."/>
            <person name="Mitsuda N."/>
            <person name="Wang M."/>
            <person name="Liu G.H."/>
            <person name="Pecoraro L."/>
            <person name="Huang H.X."/>
            <person name="Xiao X.J."/>
            <person name="Lin M."/>
            <person name="Wu X.Y."/>
            <person name="Wu W.L."/>
            <person name="Chen Y.Y."/>
            <person name="Chang S.B."/>
            <person name="Sakamoto S."/>
            <person name="Ohme-Takagi M."/>
            <person name="Yagi M."/>
            <person name="Zeng S.J."/>
            <person name="Shen C.Y."/>
            <person name="Yeh C.M."/>
            <person name="Luo Y.B."/>
            <person name="Tsai W.C."/>
            <person name="Van de Peer Y."/>
            <person name="Liu Z.J."/>
        </authorList>
    </citation>
    <scope>NUCLEOTIDE SEQUENCE [LARGE SCALE GENOMIC DNA]</scope>
    <source>
        <tissue evidence="3">The whole plant</tissue>
    </source>
</reference>
<feature type="repeat" description="PPR" evidence="2">
    <location>
        <begin position="107"/>
        <end position="141"/>
    </location>
</feature>
<accession>A0A2I0XG48</accession>
<dbReference type="Pfam" id="PF20431">
    <property type="entry name" value="E_motif"/>
    <property type="match status" value="1"/>
</dbReference>
<keyword evidence="1" id="KW-0677">Repeat</keyword>
<dbReference type="PROSITE" id="PS51375">
    <property type="entry name" value="PPR"/>
    <property type="match status" value="6"/>
</dbReference>
<dbReference type="Gene3D" id="1.25.40.10">
    <property type="entry name" value="Tetratricopeptide repeat domain"/>
    <property type="match status" value="6"/>
</dbReference>
<dbReference type="OrthoDB" id="1882346at2759"/>
<reference evidence="3 4" key="1">
    <citation type="journal article" date="2016" name="Sci. Rep.">
        <title>The Dendrobium catenatum Lindl. genome sequence provides insights into polysaccharide synthase, floral development and adaptive evolution.</title>
        <authorList>
            <person name="Zhang G.Q."/>
            <person name="Xu Q."/>
            <person name="Bian C."/>
            <person name="Tsai W.C."/>
            <person name="Yeh C.M."/>
            <person name="Liu K.W."/>
            <person name="Yoshida K."/>
            <person name="Zhang L.S."/>
            <person name="Chang S.B."/>
            <person name="Chen F."/>
            <person name="Shi Y."/>
            <person name="Su Y.Y."/>
            <person name="Zhang Y.Q."/>
            <person name="Chen L.J."/>
            <person name="Yin Y."/>
            <person name="Lin M."/>
            <person name="Huang H."/>
            <person name="Deng H."/>
            <person name="Wang Z.W."/>
            <person name="Zhu S.L."/>
            <person name="Zhao X."/>
            <person name="Deng C."/>
            <person name="Niu S.C."/>
            <person name="Huang J."/>
            <person name="Wang M."/>
            <person name="Liu G.H."/>
            <person name="Yang H.J."/>
            <person name="Xiao X.J."/>
            <person name="Hsiao Y.Y."/>
            <person name="Wu W.L."/>
            <person name="Chen Y.Y."/>
            <person name="Mitsuda N."/>
            <person name="Ohme-Takagi M."/>
            <person name="Luo Y.B."/>
            <person name="Van de Peer Y."/>
            <person name="Liu Z.J."/>
        </authorList>
    </citation>
    <scope>NUCLEOTIDE SEQUENCE [LARGE SCALE GENOMIC DNA]</scope>
    <source>
        <tissue evidence="3">The whole plant</tissue>
    </source>
</reference>
<evidence type="ECO:0000313" key="3">
    <source>
        <dbReference type="EMBL" id="PKU86875.1"/>
    </source>
</evidence>
<dbReference type="GO" id="GO:0009451">
    <property type="term" value="P:RNA modification"/>
    <property type="evidence" value="ECO:0007669"/>
    <property type="project" value="InterPro"/>
</dbReference>
<dbReference type="NCBIfam" id="TIGR00756">
    <property type="entry name" value="PPR"/>
    <property type="match status" value="4"/>
</dbReference>
<feature type="repeat" description="PPR" evidence="2">
    <location>
        <begin position="518"/>
        <end position="552"/>
    </location>
</feature>
<dbReference type="InterPro" id="IPR046960">
    <property type="entry name" value="PPR_At4g14850-like_plant"/>
</dbReference>
<dbReference type="InterPro" id="IPR011990">
    <property type="entry name" value="TPR-like_helical_dom_sf"/>
</dbReference>
<evidence type="ECO:0000256" key="2">
    <source>
        <dbReference type="PROSITE-ProRule" id="PRU00708"/>
    </source>
</evidence>
<dbReference type="Proteomes" id="UP000233837">
    <property type="component" value="Unassembled WGS sequence"/>
</dbReference>
<dbReference type="InterPro" id="IPR046848">
    <property type="entry name" value="E_motif"/>
</dbReference>
<dbReference type="FunFam" id="1.25.40.10:FF:000090">
    <property type="entry name" value="Pentatricopeptide repeat-containing protein, chloroplastic"/>
    <property type="match status" value="1"/>
</dbReference>
<dbReference type="Pfam" id="PF13041">
    <property type="entry name" value="PPR_2"/>
    <property type="match status" value="2"/>
</dbReference>
<dbReference type="PANTHER" id="PTHR47926:SF397">
    <property type="entry name" value="(WILD MALAYSIAN BANANA) HYPOTHETICAL PROTEIN"/>
    <property type="match status" value="1"/>
</dbReference>
<dbReference type="InterPro" id="IPR002885">
    <property type="entry name" value="PPR_rpt"/>
</dbReference>
<evidence type="ECO:0000256" key="1">
    <source>
        <dbReference type="ARBA" id="ARBA00022737"/>
    </source>
</evidence>
<dbReference type="PANTHER" id="PTHR47926">
    <property type="entry name" value="PENTATRICOPEPTIDE REPEAT-CONTAINING PROTEIN"/>
    <property type="match status" value="1"/>
</dbReference>
<dbReference type="AlphaFoldDB" id="A0A2I0XG48"/>
<dbReference type="EMBL" id="KZ501906">
    <property type="protein sequence ID" value="PKU86875.1"/>
    <property type="molecule type" value="Genomic_DNA"/>
</dbReference>
<dbReference type="Pfam" id="PF01535">
    <property type="entry name" value="PPR"/>
    <property type="match status" value="5"/>
</dbReference>
<name>A0A2I0XG48_9ASPA</name>
<proteinExistence type="predicted"/>
<evidence type="ECO:0000313" key="4">
    <source>
        <dbReference type="Proteomes" id="UP000233837"/>
    </source>
</evidence>
<sequence length="845" mass="92592">MRGLLSLIMLIHKPIQPRNICALVTRFHLYCSPASPLFCLPPHSVHLLSAEVPDLHSLLLLHAGTITSGHSSNPFLAAKLISLYASLHRPDLATGVFSSAVAQNLKDTFLWNSIIKTHFSNADFTISLLYFRQMLAAGVPPDQFTVPMIVSASAELLLLALGSCIHGASIKNGILNGKCSGVGSSLIFMYSKCGIIGDAFKAFDEISERDVVAWTALIIGCVRNGQSKLGLLCLAEMHRVGKDGGTKPNSRTLDGGLQACANLGALHEGMCLHGFLLKTGSGWSASVRSSLLSMYAKCESFEETVLAFDELSEKDTVSWTEVLAVYAKKGLLIECLKLFLAMIDSGVEPDGVSISCMLLGFTNSCCIHGGKAFHAILLRKDFEFSKPVISSLLMMYCKLGQLDAAETFFGCIHLQSADPWNLMICEYEKTGMDIKCLDLFREMQFNGLGANVDQNTVVHVFSSCSKLNALQLGQSLHCYTIKNFLDDEDYISNSLVCMYGKCGKLTLARRVFHNTKRNVITWNSLISAYSHLGKSSDALSIFNQMLLEGVKPNSSTLLSVLSACSHMAALDLGKWVHGSIKEMGLESDVNLCTALIDMYAKCGHLKTSRALFDSMPERDVISWNAMISAYGIHGDAKKALEVFREMEMSGIKPNTVTFLAALSACCHVGLVEEARRLFLRMKDRGISPTLKHYTCMVDVLARSGNLLEAEAMILSMPIQPDGGIWGALLGACHIHSNVEMGECISKRAFESDPENDGYYILVSNMFGSDGRWEEVEKLRSFMKSRGVTKRAGWSSVELGGGIHVFTVGDKSHPQSKDVLVTIETFHRHFEECSIEYTVEEYASIL</sequence>
<dbReference type="GO" id="GO:0003723">
    <property type="term" value="F:RNA binding"/>
    <property type="evidence" value="ECO:0007669"/>
    <property type="project" value="InterPro"/>
</dbReference>
<keyword evidence="4" id="KW-1185">Reference proteome</keyword>
<gene>
    <name evidence="3" type="primary">PCMP-E98</name>
    <name evidence="3" type="ORF">MA16_Dca017303</name>
</gene>
<protein>
    <submittedName>
        <fullName evidence="3">Pentatricopeptide repeat-containing protein</fullName>
    </submittedName>
</protein>
<organism evidence="3 4">
    <name type="scientific">Dendrobium catenatum</name>
    <dbReference type="NCBI Taxonomy" id="906689"/>
    <lineage>
        <taxon>Eukaryota</taxon>
        <taxon>Viridiplantae</taxon>
        <taxon>Streptophyta</taxon>
        <taxon>Embryophyta</taxon>
        <taxon>Tracheophyta</taxon>
        <taxon>Spermatophyta</taxon>
        <taxon>Magnoliopsida</taxon>
        <taxon>Liliopsida</taxon>
        <taxon>Asparagales</taxon>
        <taxon>Orchidaceae</taxon>
        <taxon>Epidendroideae</taxon>
        <taxon>Malaxideae</taxon>
        <taxon>Dendrobiinae</taxon>
        <taxon>Dendrobium</taxon>
    </lineage>
</organism>
<feature type="repeat" description="PPR" evidence="2">
    <location>
        <begin position="654"/>
        <end position="688"/>
    </location>
</feature>
<feature type="repeat" description="PPR" evidence="2">
    <location>
        <begin position="588"/>
        <end position="618"/>
    </location>
</feature>